<proteinExistence type="predicted"/>
<dbReference type="EMBL" id="AJWJ01000002">
    <property type="protein sequence ID" value="KAF2078594.1"/>
    <property type="molecule type" value="Genomic_DNA"/>
</dbReference>
<keyword evidence="2" id="KW-1185">Reference proteome</keyword>
<dbReference type="OrthoDB" id="24472at2759"/>
<evidence type="ECO:0000313" key="2">
    <source>
        <dbReference type="Proteomes" id="UP000695562"/>
    </source>
</evidence>
<dbReference type="AlphaFoldDB" id="A0A8J4Q5C1"/>
<accession>A0A8J4Q5C1</accession>
<gene>
    <name evidence="1" type="ORF">CYY_000094</name>
</gene>
<sequence>MHTTTVTTTPTLLFFSIFKNKFLAKKILDLCKCQDRVAYAYYDIPFALLFKTKRFAIFDHRWSLGAKIIHKSDTSGSNYDDEHLKYIFDVRYQDVIAFFSNNDCIDRLKRVWKLFFQIVKANVDIMRHDDMDTILAHLLLLDANRELELYWKFYKKNISSSYMFGAQQTPDLLTKIIGQHGSSRVYDQAFRLLGAEITYKCMKYASQFGNIDLFHHIFQQAATKQNRIIYYLADFKELSGFLLANVDSSLLRVSYLPWDGMCTTDYDFIEKIIQKFKPTINFPKAYEIGDLKLLDYLCNRYSHLPNRIVVGSHLANFETFQWLLEKSPTLNPISDIEYACQHSVMFYKHLAAHGFNFTAKTFDAPYPILEYIDQTNAWPAQFSSAFIKKNYHQDIRIIKLLHRVYKDDFQVSVADFKTFVSRGCVDIVKYLIENESSKLLFIELYQLETLIFSINNNELVHLFYQVISFHKPHFAEQFVTQVKNGFICLASMEIIKKVTKCKCLLVELCLLYDRMAQIYNLDIPVVYEYLLDGFDQEQWNGNYLTVALLHAIRIGNVKFIRYITNLISRLSAQISIKTENLFINFGQGFFGKTLLETYVHWNQETLVQILCSKYMYTPLLWFVLSHVNDQDQYTHLLDVTINTLKAEKKYDALQQLVRCLKTPLPWRSEPQVNNRVKVHPPFKSKTNFHLKTSNYLVSNQIFSESEIFGSFEIDPKKYTFDETNTYDHSQETEIFGFNRDTFKFDFDIE</sequence>
<reference evidence="1" key="1">
    <citation type="submission" date="2020-01" db="EMBL/GenBank/DDBJ databases">
        <title>Development of genomics and gene disruption for Polysphondylium violaceum indicates a role for the polyketide synthase stlB in stalk morphogenesis.</title>
        <authorList>
            <person name="Narita B."/>
            <person name="Kawabe Y."/>
            <person name="Kin K."/>
            <person name="Saito T."/>
            <person name="Gibbs R."/>
            <person name="Kuspa A."/>
            <person name="Muzny D."/>
            <person name="Queller D."/>
            <person name="Richards S."/>
            <person name="Strassman J."/>
            <person name="Sucgang R."/>
            <person name="Worley K."/>
            <person name="Schaap P."/>
        </authorList>
    </citation>
    <scope>NUCLEOTIDE SEQUENCE</scope>
    <source>
        <strain evidence="1">QSvi11</strain>
    </source>
</reference>
<organism evidence="1 2">
    <name type="scientific">Polysphondylium violaceum</name>
    <dbReference type="NCBI Taxonomy" id="133409"/>
    <lineage>
        <taxon>Eukaryota</taxon>
        <taxon>Amoebozoa</taxon>
        <taxon>Evosea</taxon>
        <taxon>Eumycetozoa</taxon>
        <taxon>Dictyostelia</taxon>
        <taxon>Dictyosteliales</taxon>
        <taxon>Dictyosteliaceae</taxon>
        <taxon>Polysphondylium</taxon>
    </lineage>
</organism>
<protein>
    <submittedName>
        <fullName evidence="1">Uncharacterized protein</fullName>
    </submittedName>
</protein>
<dbReference type="Proteomes" id="UP000695562">
    <property type="component" value="Unassembled WGS sequence"/>
</dbReference>
<comment type="caution">
    <text evidence="1">The sequence shown here is derived from an EMBL/GenBank/DDBJ whole genome shotgun (WGS) entry which is preliminary data.</text>
</comment>
<evidence type="ECO:0000313" key="1">
    <source>
        <dbReference type="EMBL" id="KAF2078594.1"/>
    </source>
</evidence>
<name>A0A8J4Q5C1_9MYCE</name>